<dbReference type="AlphaFoldDB" id="A0A0F9UB73"/>
<protein>
    <submittedName>
        <fullName evidence="1">Uncharacterized protein</fullName>
    </submittedName>
</protein>
<comment type="caution">
    <text evidence="1">The sequence shown here is derived from an EMBL/GenBank/DDBJ whole genome shotgun (WGS) entry which is preliminary data.</text>
</comment>
<name>A0A0F9UB73_9ZZZZ</name>
<accession>A0A0F9UB73</accession>
<sequence>MKDLAWMDRNSAEQLDRHLFRPLDTEDVVLRSGRTEVDPDEVLIRFSDDRYGGTFADAVEDMATDHGDRANPSGRYCETASQESYTIGLSAADDPDRILAMMTVGYEVSSDTLDIGIHMIFTDAEFRGEGFGHLLAGGAILMSERMLAEWPRLDGTTGTLPSHVTLWGEPVSEGGLALMEKIRDASCEALSARMKSGDLDISPM</sequence>
<gene>
    <name evidence="1" type="ORF">LCGC14_0227990</name>
</gene>
<reference evidence="1" key="1">
    <citation type="journal article" date="2015" name="Nature">
        <title>Complex archaea that bridge the gap between prokaryotes and eukaryotes.</title>
        <authorList>
            <person name="Spang A."/>
            <person name="Saw J.H."/>
            <person name="Jorgensen S.L."/>
            <person name="Zaremba-Niedzwiedzka K."/>
            <person name="Martijn J."/>
            <person name="Lind A.E."/>
            <person name="van Eijk R."/>
            <person name="Schleper C."/>
            <person name="Guy L."/>
            <person name="Ettema T.J."/>
        </authorList>
    </citation>
    <scope>NUCLEOTIDE SEQUENCE</scope>
</reference>
<evidence type="ECO:0000313" key="1">
    <source>
        <dbReference type="EMBL" id="KKN90430.1"/>
    </source>
</evidence>
<organism evidence="1">
    <name type="scientific">marine sediment metagenome</name>
    <dbReference type="NCBI Taxonomy" id="412755"/>
    <lineage>
        <taxon>unclassified sequences</taxon>
        <taxon>metagenomes</taxon>
        <taxon>ecological metagenomes</taxon>
    </lineage>
</organism>
<proteinExistence type="predicted"/>
<dbReference type="EMBL" id="LAZR01000110">
    <property type="protein sequence ID" value="KKN90430.1"/>
    <property type="molecule type" value="Genomic_DNA"/>
</dbReference>